<dbReference type="Gene3D" id="1.10.340.30">
    <property type="entry name" value="Hypothetical protein, domain 2"/>
    <property type="match status" value="1"/>
</dbReference>
<evidence type="ECO:0000313" key="1">
    <source>
        <dbReference type="EMBL" id="KAK9213697.1"/>
    </source>
</evidence>
<dbReference type="SUPFAM" id="SSF48150">
    <property type="entry name" value="DNA-glycosylase"/>
    <property type="match status" value="1"/>
</dbReference>
<comment type="caution">
    <text evidence="1">The sequence shown here is derived from an EMBL/GenBank/DDBJ whole genome shotgun (WGS) entry which is preliminary data.</text>
</comment>
<keyword evidence="2" id="KW-1185">Reference proteome</keyword>
<dbReference type="AlphaFoldDB" id="A0AAP0MKD7"/>
<dbReference type="GO" id="GO:0034039">
    <property type="term" value="F:8-oxo-7,8-dihydroguanine DNA N-glycosylase activity"/>
    <property type="evidence" value="ECO:0007669"/>
    <property type="project" value="TreeGrafter"/>
</dbReference>
<dbReference type="PANTHER" id="PTHR10242">
    <property type="entry name" value="8-OXOGUANINE DNA GLYCOSYLASE"/>
    <property type="match status" value="1"/>
</dbReference>
<protein>
    <recommendedName>
        <fullName evidence="3">HhH-GPD domain-containing protein</fullName>
    </recommendedName>
</protein>
<name>A0AAP0MKD7_9ROSI</name>
<reference evidence="1 2" key="1">
    <citation type="submission" date="2024-05" db="EMBL/GenBank/DDBJ databases">
        <title>Haplotype-resolved chromosome-level genome assembly of Huyou (Citrus changshanensis).</title>
        <authorList>
            <person name="Miao C."/>
            <person name="Chen W."/>
            <person name="Wu Y."/>
            <person name="Wang L."/>
            <person name="Zhao S."/>
            <person name="Grierson D."/>
            <person name="Xu C."/>
            <person name="Chen K."/>
        </authorList>
    </citation>
    <scope>NUCLEOTIDE SEQUENCE [LARGE SCALE GENOMIC DNA]</scope>
    <source>
        <strain evidence="1">01-14</strain>
        <tissue evidence="1">Leaf</tissue>
    </source>
</reference>
<sequence length="414" mass="46528">MGMEESVLKLKLPLTKSFNLETAVCSHGLFMMSPNRWDPLSRSLSRPLHLSNSLDNTNIPSVSVAVTIYQPPQDPHSLHIDVRNSASGSAPSLSQNSKTRCLLKCGQVHAALQLPKLVTNCNFNRWPRTLSMARALCELQWELQHCSPSISEDFIPKTPAGKESKRKQKVLKVASKLTSRIAEIEASSEDDTNLKLDCAGVLGENVQTSFPRNDIEGDLHRLNELSTADPPSFCDRIGNFPSPRELANLDESFLANRCNLGYRAGCILKLAQGIVDGKIQLRELEDMCNEASLTTYDKLAEQLSQIYGFGRFTLNSVLVSIGFYHVIPTDSEPIRHLEQVHARNCTSKTVQMIAESIYGKYAPFQFLACWSELWHFYEKRFAKLSEMPYSGYKLITTGIMRTKNICQIKRRKIS</sequence>
<dbReference type="InterPro" id="IPR011257">
    <property type="entry name" value="DNA_glycosylase"/>
</dbReference>
<gene>
    <name evidence="1" type="ORF">WN944_005682</name>
</gene>
<dbReference type="GO" id="GO:0006285">
    <property type="term" value="P:base-excision repair, AP site formation"/>
    <property type="evidence" value="ECO:0007669"/>
    <property type="project" value="TreeGrafter"/>
</dbReference>
<organism evidence="1 2">
    <name type="scientific">Citrus x changshan-huyou</name>
    <dbReference type="NCBI Taxonomy" id="2935761"/>
    <lineage>
        <taxon>Eukaryota</taxon>
        <taxon>Viridiplantae</taxon>
        <taxon>Streptophyta</taxon>
        <taxon>Embryophyta</taxon>
        <taxon>Tracheophyta</taxon>
        <taxon>Spermatophyta</taxon>
        <taxon>Magnoliopsida</taxon>
        <taxon>eudicotyledons</taxon>
        <taxon>Gunneridae</taxon>
        <taxon>Pentapetalae</taxon>
        <taxon>rosids</taxon>
        <taxon>malvids</taxon>
        <taxon>Sapindales</taxon>
        <taxon>Rutaceae</taxon>
        <taxon>Aurantioideae</taxon>
        <taxon>Citrus</taxon>
    </lineage>
</organism>
<evidence type="ECO:0008006" key="3">
    <source>
        <dbReference type="Google" id="ProtNLM"/>
    </source>
</evidence>
<dbReference type="InterPro" id="IPR052054">
    <property type="entry name" value="Oxidative_DNA_repair_enzyme"/>
</dbReference>
<evidence type="ECO:0000313" key="2">
    <source>
        <dbReference type="Proteomes" id="UP001428341"/>
    </source>
</evidence>
<proteinExistence type="predicted"/>
<dbReference type="PANTHER" id="PTHR10242:SF4">
    <property type="entry name" value="OS07G0657600 PROTEIN"/>
    <property type="match status" value="1"/>
</dbReference>
<dbReference type="Proteomes" id="UP001428341">
    <property type="component" value="Unassembled WGS sequence"/>
</dbReference>
<dbReference type="GO" id="GO:0005634">
    <property type="term" value="C:nucleus"/>
    <property type="evidence" value="ECO:0007669"/>
    <property type="project" value="TreeGrafter"/>
</dbReference>
<accession>A0AAP0MKD7</accession>
<dbReference type="EMBL" id="JBCGBO010000003">
    <property type="protein sequence ID" value="KAK9213697.1"/>
    <property type="molecule type" value="Genomic_DNA"/>
</dbReference>